<evidence type="ECO:0000256" key="2">
    <source>
        <dbReference type="SAM" id="Phobius"/>
    </source>
</evidence>
<reference evidence="3" key="1">
    <citation type="journal article" date="2020" name="Nat. Ecol. Evol.">
        <title>Deeply conserved synteny resolves early events in vertebrate evolution.</title>
        <authorList>
            <person name="Simakov O."/>
            <person name="Marletaz F."/>
            <person name="Yue J.X."/>
            <person name="O'Connell B."/>
            <person name="Jenkins J."/>
            <person name="Brandt A."/>
            <person name="Calef R."/>
            <person name="Tung C.H."/>
            <person name="Huang T.K."/>
            <person name="Schmutz J."/>
            <person name="Satoh N."/>
            <person name="Yu J.K."/>
            <person name="Putnam N.H."/>
            <person name="Green R.E."/>
            <person name="Rokhsar D.S."/>
        </authorList>
    </citation>
    <scope>NUCLEOTIDE SEQUENCE [LARGE SCALE GENOMIC DNA]</scope>
    <source>
        <strain evidence="3">S238N-H82</strain>
    </source>
</reference>
<accession>A0A9J7MZ03</accession>
<proteinExistence type="predicted"/>
<keyword evidence="3" id="KW-1185">Reference proteome</keyword>
<protein>
    <submittedName>
        <fullName evidence="4">ATP-dependent RNA helicase DBP2-like</fullName>
    </submittedName>
</protein>
<dbReference type="Proteomes" id="UP000001554">
    <property type="component" value="Chromosome 1"/>
</dbReference>
<dbReference type="AlphaFoldDB" id="A0A9J7MZ03"/>
<organism evidence="3 4">
    <name type="scientific">Branchiostoma floridae</name>
    <name type="common">Florida lancelet</name>
    <name type="synonym">Amphioxus</name>
    <dbReference type="NCBI Taxonomy" id="7739"/>
    <lineage>
        <taxon>Eukaryota</taxon>
        <taxon>Metazoa</taxon>
        <taxon>Chordata</taxon>
        <taxon>Cephalochordata</taxon>
        <taxon>Leptocardii</taxon>
        <taxon>Amphioxiformes</taxon>
        <taxon>Branchiostomatidae</taxon>
        <taxon>Branchiostoma</taxon>
    </lineage>
</organism>
<dbReference type="OrthoDB" id="10067944at2759"/>
<dbReference type="KEGG" id="bfo:118422930"/>
<evidence type="ECO:0000313" key="3">
    <source>
        <dbReference type="Proteomes" id="UP000001554"/>
    </source>
</evidence>
<keyword evidence="2" id="KW-0472">Membrane</keyword>
<sequence length="300" mass="29709">MGDFGGGGCDSGGGVGGGGGFGDGGFSSGGGGFDGGGGGFSSCGDDGGFSSAGGDYGHGGDASSFGPGSHTAHSQGVVFAGFHGRHGAGLGGASLNRPTGLNRRIHYRSPGFKYVGYRANNNPAAMAMCPLIAGFVLLLQGCVFTGIGYSGSGPRIPFSFLGPILLCVGLVLLLLAGCCCKKAHDDFHRPGGQPTVHVVGSTAPQPPGVPPGTGQTVVMNPTVVTGAQGGPALPTVLAGTSLGQYPPHPARMQPLWPGTTPSDGRTTTPSGSHAYQQAHIGLAPPPSYYDVTGEDRSEKP</sequence>
<dbReference type="OMA" id="YAGHRTN"/>
<gene>
    <name evidence="4" type="primary">LOC118422930</name>
</gene>
<dbReference type="GeneID" id="118422930"/>
<feature type="transmembrane region" description="Helical" evidence="2">
    <location>
        <begin position="160"/>
        <end position="180"/>
    </location>
</feature>
<feature type="region of interest" description="Disordered" evidence="1">
    <location>
        <begin position="238"/>
        <end position="300"/>
    </location>
</feature>
<dbReference type="RefSeq" id="XP_035686702.1">
    <property type="nucleotide sequence ID" value="XM_035830809.1"/>
</dbReference>
<evidence type="ECO:0000256" key="1">
    <source>
        <dbReference type="SAM" id="MobiDB-lite"/>
    </source>
</evidence>
<keyword evidence="2" id="KW-0812">Transmembrane</keyword>
<name>A0A9J7MZ03_BRAFL</name>
<feature type="compositionally biased region" description="Polar residues" evidence="1">
    <location>
        <begin position="259"/>
        <end position="275"/>
    </location>
</feature>
<evidence type="ECO:0000313" key="4">
    <source>
        <dbReference type="RefSeq" id="XP_035686702.1"/>
    </source>
</evidence>
<feature type="transmembrane region" description="Helical" evidence="2">
    <location>
        <begin position="127"/>
        <end position="148"/>
    </location>
</feature>
<keyword evidence="2" id="KW-1133">Transmembrane helix</keyword>
<reference evidence="4" key="2">
    <citation type="submission" date="2025-08" db="UniProtKB">
        <authorList>
            <consortium name="RefSeq"/>
        </authorList>
    </citation>
    <scope>IDENTIFICATION</scope>
    <source>
        <strain evidence="4">S238N-H82</strain>
        <tissue evidence="4">Testes</tissue>
    </source>
</reference>